<evidence type="ECO:0000313" key="2">
    <source>
        <dbReference type="EMBL" id="KAJ8613591.1"/>
    </source>
</evidence>
<evidence type="ECO:0000313" key="3">
    <source>
        <dbReference type="Proteomes" id="UP001230188"/>
    </source>
</evidence>
<dbReference type="AlphaFoldDB" id="A0AAD7XRQ2"/>
<dbReference type="Gene3D" id="3.30.1060.10">
    <property type="entry name" value="Peptide methionine sulphoxide reductase MsrA"/>
    <property type="match status" value="1"/>
</dbReference>
<evidence type="ECO:0008006" key="4">
    <source>
        <dbReference type="Google" id="ProtNLM"/>
    </source>
</evidence>
<name>A0AAD7XRQ2_9STRA</name>
<protein>
    <recommendedName>
        <fullName evidence="4">Peptide-methionine (S)-S-oxide reductase</fullName>
    </recommendedName>
</protein>
<feature type="region of interest" description="Disordered" evidence="1">
    <location>
        <begin position="211"/>
        <end position="230"/>
    </location>
</feature>
<dbReference type="InterPro" id="IPR036509">
    <property type="entry name" value="Met_Sox_Rdtase_MsrA_sf"/>
</dbReference>
<keyword evidence="3" id="KW-1185">Reference proteome</keyword>
<proteinExistence type="predicted"/>
<comment type="caution">
    <text evidence="2">The sequence shown here is derived from an EMBL/GenBank/DDBJ whole genome shotgun (WGS) entry which is preliminary data.</text>
</comment>
<sequence length="230" mass="24992">MWWVLFLETASSVSVYFGNGCFWARQHMFVEFEQSTLGRDVSQLTAITAYAGNKNQSATPLCYYNANKTHQYADAGAAEVVSLELDDADVQAAATVYFESFISLAPGVWARDDYYDVGAGYRALVGLPGGLDGPYADALYAANVHNMTLVSGTGSEPDTLGTNTVYVEDADLLPAAQAEISMQFHDDQQVAYPATYHNLTFALFASGRLQPNASSSQCPPPLADIRDIRR</sequence>
<reference evidence="2" key="1">
    <citation type="submission" date="2023-01" db="EMBL/GenBank/DDBJ databases">
        <title>Metagenome sequencing of chrysophaentin producing Chrysophaeum taylorii.</title>
        <authorList>
            <person name="Davison J."/>
            <person name="Bewley C."/>
        </authorList>
    </citation>
    <scope>NUCLEOTIDE SEQUENCE</scope>
    <source>
        <strain evidence="2">NIES-1699</strain>
    </source>
</reference>
<dbReference type="Proteomes" id="UP001230188">
    <property type="component" value="Unassembled WGS sequence"/>
</dbReference>
<dbReference type="EMBL" id="JAQMWT010000027">
    <property type="protein sequence ID" value="KAJ8613591.1"/>
    <property type="molecule type" value="Genomic_DNA"/>
</dbReference>
<accession>A0AAD7XRQ2</accession>
<dbReference type="GO" id="GO:0008113">
    <property type="term" value="F:peptide-methionine (S)-S-oxide reductase activity"/>
    <property type="evidence" value="ECO:0007669"/>
    <property type="project" value="InterPro"/>
</dbReference>
<evidence type="ECO:0000256" key="1">
    <source>
        <dbReference type="SAM" id="MobiDB-lite"/>
    </source>
</evidence>
<organism evidence="2 3">
    <name type="scientific">Chrysophaeum taylorii</name>
    <dbReference type="NCBI Taxonomy" id="2483200"/>
    <lineage>
        <taxon>Eukaryota</taxon>
        <taxon>Sar</taxon>
        <taxon>Stramenopiles</taxon>
        <taxon>Ochrophyta</taxon>
        <taxon>Pelagophyceae</taxon>
        <taxon>Pelagomonadales</taxon>
        <taxon>Pelagomonadaceae</taxon>
        <taxon>Chrysophaeum</taxon>
    </lineage>
</organism>
<gene>
    <name evidence="2" type="ORF">CTAYLR_006124</name>
</gene>